<name>A0ABN7UR94_GIGMA</name>
<evidence type="ECO:0000256" key="3">
    <source>
        <dbReference type="ARBA" id="ARBA00023200"/>
    </source>
</evidence>
<keyword evidence="2" id="KW-0081">Bacteriolytic enzyme</keyword>
<feature type="region of interest" description="Disordered" evidence="5">
    <location>
        <begin position="240"/>
        <end position="327"/>
    </location>
</feature>
<reference evidence="6 7" key="1">
    <citation type="submission" date="2021-06" db="EMBL/GenBank/DDBJ databases">
        <authorList>
            <person name="Kallberg Y."/>
            <person name="Tangrot J."/>
            <person name="Rosling A."/>
        </authorList>
    </citation>
    <scope>NUCLEOTIDE SEQUENCE [LARGE SCALE GENOMIC DNA]</scope>
    <source>
        <strain evidence="6 7">120-4 pot B 10/14</strain>
    </source>
</reference>
<evidence type="ECO:0000256" key="4">
    <source>
        <dbReference type="SAM" id="Coils"/>
    </source>
</evidence>
<feature type="compositionally biased region" description="Basic residues" evidence="5">
    <location>
        <begin position="257"/>
        <end position="273"/>
    </location>
</feature>
<feature type="compositionally biased region" description="Basic and acidic residues" evidence="5">
    <location>
        <begin position="366"/>
        <end position="384"/>
    </location>
</feature>
<dbReference type="InterPro" id="IPR023346">
    <property type="entry name" value="Lysozyme-like_dom_sf"/>
</dbReference>
<gene>
    <name evidence="6" type="ORF">GMARGA_LOCUS9058</name>
</gene>
<evidence type="ECO:0000256" key="1">
    <source>
        <dbReference type="ARBA" id="ARBA00022529"/>
    </source>
</evidence>
<feature type="coiled-coil region" evidence="4">
    <location>
        <begin position="430"/>
        <end position="457"/>
    </location>
</feature>
<evidence type="ECO:0000256" key="2">
    <source>
        <dbReference type="ARBA" id="ARBA00022638"/>
    </source>
</evidence>
<feature type="compositionally biased region" description="Polar residues" evidence="5">
    <location>
        <begin position="314"/>
        <end position="326"/>
    </location>
</feature>
<keyword evidence="1" id="KW-0929">Antimicrobial</keyword>
<dbReference type="PANTHER" id="PTHR38107">
    <property type="match status" value="1"/>
</dbReference>
<proteinExistence type="predicted"/>
<keyword evidence="4" id="KW-0175">Coiled coil</keyword>
<feature type="compositionally biased region" description="Polar residues" evidence="5">
    <location>
        <begin position="288"/>
        <end position="298"/>
    </location>
</feature>
<dbReference type="PANTHER" id="PTHR38107:SF3">
    <property type="entry name" value="LYSOZYME RRRD-RELATED"/>
    <property type="match status" value="1"/>
</dbReference>
<dbReference type="InterPro" id="IPR023347">
    <property type="entry name" value="Lysozyme_dom_sf"/>
</dbReference>
<sequence>NNVFADGSQQKIISQKGLICLAQEEGFCSKCYQDIYCHWTIGYGFYIGDGNNRKLQCKKSEPMNKDNALVRLNNTANTESVGYVRRFVKKPLNNDQFDALVIFAYNYLVGVKCVADYINTKGFSGVRDAWLKCNKDNNGLENRRKFEVDLFESKIKSCNIPKENCPKECPNAKPSEEQTQERRECAKHQTGKEQTQERRECPMHQAGEEQTQETLKNKKQQRKLFTTTVKVQITILVEKQTQERKKSPKHQTWQRTNTKKSKVPNLVKHKKVQSTKPSEEQAQKNPKHQTQQKTSTRMSKAPNPAKNKYKKVQSTKPSEVQTQESPKCQICKEQTQEKKVQITIPEKFKYKKGKKVQNVNPGKVQVQERKESPNHQSWRDTKPKESRKQFCMAKFKTIQFKYFDSESIIKYKCKPCKKRCNKVKNEVMINDALQDDLQKLNTEYAALQEKINLKTGTLREKLDSQEIALENEKDYLKKVADSLGQECRLLSLEILFLKSENSFLQSLQSQISP</sequence>
<feature type="non-terminal residue" evidence="6">
    <location>
        <position position="1"/>
    </location>
</feature>
<accession>A0ABN7UR94</accession>
<dbReference type="CDD" id="cd00737">
    <property type="entry name" value="lyz_endolysin_autolysin"/>
    <property type="match status" value="1"/>
</dbReference>
<dbReference type="SUPFAM" id="SSF53955">
    <property type="entry name" value="Lysozyme-like"/>
    <property type="match status" value="1"/>
</dbReference>
<dbReference type="InterPro" id="IPR033907">
    <property type="entry name" value="Endolysin_autolysin"/>
</dbReference>
<comment type="caution">
    <text evidence="6">The sequence shown here is derived from an EMBL/GenBank/DDBJ whole genome shotgun (WGS) entry which is preliminary data.</text>
</comment>
<keyword evidence="3" id="KW-1035">Host cytoplasm</keyword>
<dbReference type="Proteomes" id="UP000789901">
    <property type="component" value="Unassembled WGS sequence"/>
</dbReference>
<feature type="region of interest" description="Disordered" evidence="5">
    <location>
        <begin position="166"/>
        <end position="219"/>
    </location>
</feature>
<dbReference type="Pfam" id="PF00959">
    <property type="entry name" value="Phage_lysozyme"/>
    <property type="match status" value="1"/>
</dbReference>
<organism evidence="6 7">
    <name type="scientific">Gigaspora margarita</name>
    <dbReference type="NCBI Taxonomy" id="4874"/>
    <lineage>
        <taxon>Eukaryota</taxon>
        <taxon>Fungi</taxon>
        <taxon>Fungi incertae sedis</taxon>
        <taxon>Mucoromycota</taxon>
        <taxon>Glomeromycotina</taxon>
        <taxon>Glomeromycetes</taxon>
        <taxon>Diversisporales</taxon>
        <taxon>Gigasporaceae</taxon>
        <taxon>Gigaspora</taxon>
    </lineage>
</organism>
<feature type="region of interest" description="Disordered" evidence="5">
    <location>
        <begin position="353"/>
        <end position="384"/>
    </location>
</feature>
<dbReference type="Gene3D" id="1.10.530.40">
    <property type="match status" value="1"/>
</dbReference>
<protein>
    <submittedName>
        <fullName evidence="6">13467_t:CDS:1</fullName>
    </submittedName>
</protein>
<keyword evidence="7" id="KW-1185">Reference proteome</keyword>
<feature type="compositionally biased region" description="Basic and acidic residues" evidence="5">
    <location>
        <begin position="174"/>
        <end position="202"/>
    </location>
</feature>
<dbReference type="InterPro" id="IPR002196">
    <property type="entry name" value="Glyco_hydro_24"/>
</dbReference>
<evidence type="ECO:0000313" key="6">
    <source>
        <dbReference type="EMBL" id="CAG8645208.1"/>
    </source>
</evidence>
<evidence type="ECO:0000256" key="5">
    <source>
        <dbReference type="SAM" id="MobiDB-lite"/>
    </source>
</evidence>
<evidence type="ECO:0000313" key="7">
    <source>
        <dbReference type="Proteomes" id="UP000789901"/>
    </source>
</evidence>
<dbReference type="InterPro" id="IPR051018">
    <property type="entry name" value="Bacteriophage_GH24"/>
</dbReference>
<dbReference type="EMBL" id="CAJVQB010004775">
    <property type="protein sequence ID" value="CAG8645208.1"/>
    <property type="molecule type" value="Genomic_DNA"/>
</dbReference>